<evidence type="ECO:0000256" key="1">
    <source>
        <dbReference type="SAM" id="SignalP"/>
    </source>
</evidence>
<dbReference type="Proteomes" id="UP001150217">
    <property type="component" value="Unassembled WGS sequence"/>
</dbReference>
<accession>A0ABQ8VKJ4</accession>
<evidence type="ECO:0000313" key="3">
    <source>
        <dbReference type="Proteomes" id="UP001150217"/>
    </source>
</evidence>
<gene>
    <name evidence="2" type="ORF">C8R41DRAFT_901806</name>
</gene>
<keyword evidence="1" id="KW-0732">Signal</keyword>
<dbReference type="EMBL" id="JANVFT010000024">
    <property type="protein sequence ID" value="KAJ4496944.1"/>
    <property type="molecule type" value="Genomic_DNA"/>
</dbReference>
<feature type="chain" id="PRO_5045396571" evidence="1">
    <location>
        <begin position="20"/>
        <end position="358"/>
    </location>
</feature>
<sequence length="358" mass="37159">MKFTNTLFAAGAFIVSVSSMPVRRDVDPNLIPQFGLAAGINPDGTGNCDGVDGPNGQPILIPCSCPPNRDTFITDLNANVAAGHAVNNPSVAVSFPSDNSQASQLARIDAALVTLQNLNGAGVGCPASSTTFVAQQAAIQAGTGDVAAASTSAVAAAAPTSAAATSSTAPATGGVDASLVPEFGVTAGQSPDGTGNCIGINNIKIPCSCPPDRDTFIADLNANVAAGHATNNPSVSLSFPTGNTNADAAARIEASIVVQRPPQLSPLNWPQFSEETVGRSLQWYHVDAQHTTIDEVKMIERAGDIGLGATLAYCVNNEETRVLRKGDENTARSYTMWKESESKNLETRRWGYNPRFSW</sequence>
<keyword evidence="3" id="KW-1185">Reference proteome</keyword>
<evidence type="ECO:0000313" key="2">
    <source>
        <dbReference type="EMBL" id="KAJ4496944.1"/>
    </source>
</evidence>
<reference evidence="2" key="1">
    <citation type="submission" date="2022-08" db="EMBL/GenBank/DDBJ databases">
        <title>A Global Phylogenomic Analysis of the Shiitake Genus Lentinula.</title>
        <authorList>
            <consortium name="DOE Joint Genome Institute"/>
            <person name="Sierra-Patev S."/>
            <person name="Min B."/>
            <person name="Naranjo-Ortiz M."/>
            <person name="Looney B."/>
            <person name="Konkel Z."/>
            <person name="Slot J.C."/>
            <person name="Sakamoto Y."/>
            <person name="Steenwyk J.L."/>
            <person name="Rokas A."/>
            <person name="Carro J."/>
            <person name="Camarero S."/>
            <person name="Ferreira P."/>
            <person name="Molpeceres G."/>
            <person name="Ruiz-Duenas F.J."/>
            <person name="Serrano A."/>
            <person name="Henrissat B."/>
            <person name="Drula E."/>
            <person name="Hughes K.W."/>
            <person name="Mata J.L."/>
            <person name="Ishikawa N.K."/>
            <person name="Vargas-Isla R."/>
            <person name="Ushijima S."/>
            <person name="Smith C.A."/>
            <person name="Ahrendt S."/>
            <person name="Andreopoulos W."/>
            <person name="He G."/>
            <person name="Labutti K."/>
            <person name="Lipzen A."/>
            <person name="Ng V."/>
            <person name="Riley R."/>
            <person name="Sandor L."/>
            <person name="Barry K."/>
            <person name="Martinez A.T."/>
            <person name="Xiao Y."/>
            <person name="Gibbons J.G."/>
            <person name="Terashima K."/>
            <person name="Grigoriev I.V."/>
            <person name="Hibbett D.S."/>
        </authorList>
    </citation>
    <scope>NUCLEOTIDE SEQUENCE</scope>
    <source>
        <strain evidence="2">RHP3577 ss4</strain>
    </source>
</reference>
<feature type="signal peptide" evidence="1">
    <location>
        <begin position="1"/>
        <end position="19"/>
    </location>
</feature>
<proteinExistence type="predicted"/>
<name>A0ABQ8VKJ4_9AGAR</name>
<protein>
    <submittedName>
        <fullName evidence="2">Uncharacterized protein</fullName>
    </submittedName>
</protein>
<comment type="caution">
    <text evidence="2">The sequence shown here is derived from an EMBL/GenBank/DDBJ whole genome shotgun (WGS) entry which is preliminary data.</text>
</comment>
<organism evidence="2 3">
    <name type="scientific">Lentinula lateritia</name>
    <dbReference type="NCBI Taxonomy" id="40482"/>
    <lineage>
        <taxon>Eukaryota</taxon>
        <taxon>Fungi</taxon>
        <taxon>Dikarya</taxon>
        <taxon>Basidiomycota</taxon>
        <taxon>Agaricomycotina</taxon>
        <taxon>Agaricomycetes</taxon>
        <taxon>Agaricomycetidae</taxon>
        <taxon>Agaricales</taxon>
        <taxon>Marasmiineae</taxon>
        <taxon>Omphalotaceae</taxon>
        <taxon>Lentinula</taxon>
    </lineage>
</organism>